<dbReference type="AlphaFoldDB" id="A0A819RIH8"/>
<evidence type="ECO:0000313" key="1">
    <source>
        <dbReference type="EMBL" id="CAF0834000.1"/>
    </source>
</evidence>
<accession>A0A819RIH8</accession>
<gene>
    <name evidence="1" type="ORF">JYZ213_LOCUS6991</name>
    <name evidence="2" type="ORF">OXD698_LOCUS32260</name>
</gene>
<dbReference type="EMBL" id="CAJOAZ010004156">
    <property type="protein sequence ID" value="CAF4046636.1"/>
    <property type="molecule type" value="Genomic_DNA"/>
</dbReference>
<comment type="caution">
    <text evidence="2">The sequence shown here is derived from an EMBL/GenBank/DDBJ whole genome shotgun (WGS) entry which is preliminary data.</text>
</comment>
<dbReference type="Proteomes" id="UP000663845">
    <property type="component" value="Unassembled WGS sequence"/>
</dbReference>
<sequence>MYLTLEKIVTMADKLPEYIINTLSQSASHMRLPFRNNTSLDLQNINNVGQWKRIRSKLDDHCIKTIVIIDTFTYLNTIYGSSSKYLHGIY</sequence>
<evidence type="ECO:0000313" key="3">
    <source>
        <dbReference type="Proteomes" id="UP000663844"/>
    </source>
</evidence>
<proteinExistence type="predicted"/>
<evidence type="ECO:0000313" key="2">
    <source>
        <dbReference type="EMBL" id="CAF4046636.1"/>
    </source>
</evidence>
<dbReference type="Proteomes" id="UP000663844">
    <property type="component" value="Unassembled WGS sequence"/>
</dbReference>
<protein>
    <submittedName>
        <fullName evidence="2">Uncharacterized protein</fullName>
    </submittedName>
</protein>
<organism evidence="2 3">
    <name type="scientific">Adineta steineri</name>
    <dbReference type="NCBI Taxonomy" id="433720"/>
    <lineage>
        <taxon>Eukaryota</taxon>
        <taxon>Metazoa</taxon>
        <taxon>Spiralia</taxon>
        <taxon>Gnathifera</taxon>
        <taxon>Rotifera</taxon>
        <taxon>Eurotatoria</taxon>
        <taxon>Bdelloidea</taxon>
        <taxon>Adinetida</taxon>
        <taxon>Adinetidae</taxon>
        <taxon>Adineta</taxon>
    </lineage>
</organism>
<reference evidence="2" key="1">
    <citation type="submission" date="2021-02" db="EMBL/GenBank/DDBJ databases">
        <authorList>
            <person name="Nowell W R."/>
        </authorList>
    </citation>
    <scope>NUCLEOTIDE SEQUENCE</scope>
</reference>
<dbReference type="EMBL" id="CAJNOG010000045">
    <property type="protein sequence ID" value="CAF0834000.1"/>
    <property type="molecule type" value="Genomic_DNA"/>
</dbReference>
<name>A0A819RIH8_9BILA</name>